<evidence type="ECO:0000313" key="6">
    <source>
        <dbReference type="Proteomes" id="UP000001876"/>
    </source>
</evidence>
<gene>
    <name evidence="5" type="ORF">MICPUCDRAFT_41303</name>
</gene>
<protein>
    <submittedName>
        <fullName evidence="5">Predicted protein</fullName>
    </submittedName>
</protein>
<dbReference type="RefSeq" id="XP_003061212.1">
    <property type="nucleotide sequence ID" value="XM_003061166.1"/>
</dbReference>
<feature type="repeat" description="WD" evidence="3">
    <location>
        <begin position="504"/>
        <end position="544"/>
    </location>
</feature>
<sequence>MSLEVFQRIHHAHDAPITRVTYDAHENTISSGDERGVVKTHHARNGELAHAVDAHRGHVTALCWCESRRCLVSGGVDGTVAVWSDRGKLAQRVDLRRGPIASIGFGERRAFVAVGGLDGALHLYVLAREPKEPAGAEEAATKRAAPALAKVASIVDVHADAISACVFSRDCNKLFTASHDRSIAVFPRVSSADPRRDVARRLNAHDAAITQLDLDAENNWLVTGGMDGATKVFTTEGKPLASYRDDAIDHVVASFYQPASATYWSLGGGGELAVFDPKTPMNVTELLRRTSRFAEFPVVGLTQSPDHPGVVLGVMRSRAKHDLVAWRYNPSAAFRVYGDAHDDWIERLVVVPSKPGEPEEICSASCDGGVKRWRSAGGDATSTDAMSVFEELRGHRGAVLCATYCDSLGVLVTGGEDGTVRLFEIRDRGLEGEVAHSHVARGVDGDGDAEDLSGSDREYGGDVDSEDETSTAAAATSAGVVAKWDARSTASEAKRNFDGDWNELRGHRGKVTAVCEAAEFVLVTAGDDGTLRTWDLRRRREVHCVEDPHGGAEVHAVVAGARERAEFATAAADAVVKIWHVDDEGRREMMKGELVGHTDHVTALEWCEWRALWITASDDHTIRLWRADTRASIRCVSVRTEGEGVTTMTLDPVCECLVAAGRDMKIRVFDVDRLEGVAREGADAAAADADADADGAEVDVVMETTQDGVVKVSIDDPKAPHPDDVFGGAAVDANAVPRVVYAGHVDQIKSIVRVNGKSQYASAGCDKTIRAWLAPDHPGRRAGKRKVKKTADDDGLAGDGASAFERENPLRRPAMLGPRDVDPAPPDADGSETPRERRRRTPWVEMQKERAREEKAHADALARVMMSSLGRKLHAIEAEFAAEYREKAKANT</sequence>
<dbReference type="PROSITE" id="PS50082">
    <property type="entry name" value="WD_REPEATS_2"/>
    <property type="match status" value="5"/>
</dbReference>
<dbReference type="InterPro" id="IPR019775">
    <property type="entry name" value="WD40_repeat_CS"/>
</dbReference>
<proteinExistence type="predicted"/>
<keyword evidence="6" id="KW-1185">Reference proteome</keyword>
<keyword evidence="1 3" id="KW-0853">WD repeat</keyword>
<dbReference type="InterPro" id="IPR001680">
    <property type="entry name" value="WD40_rpt"/>
</dbReference>
<feature type="region of interest" description="Disordered" evidence="4">
    <location>
        <begin position="440"/>
        <end position="476"/>
    </location>
</feature>
<dbReference type="InterPro" id="IPR015943">
    <property type="entry name" value="WD40/YVTN_repeat-like_dom_sf"/>
</dbReference>
<evidence type="ECO:0000256" key="3">
    <source>
        <dbReference type="PROSITE-ProRule" id="PRU00221"/>
    </source>
</evidence>
<dbReference type="STRING" id="564608.C1MZG3"/>
<keyword evidence="2" id="KW-0677">Repeat</keyword>
<dbReference type="PROSITE" id="PS50294">
    <property type="entry name" value="WD_REPEATS_REGION"/>
    <property type="match status" value="4"/>
</dbReference>
<feature type="repeat" description="WD" evidence="3">
    <location>
        <begin position="52"/>
        <end position="84"/>
    </location>
</feature>
<dbReference type="Proteomes" id="UP000001876">
    <property type="component" value="Unassembled WGS sequence"/>
</dbReference>
<dbReference type="PANTHER" id="PTHR44019:SF8">
    <property type="entry name" value="POC1 CENTRIOLAR PROTEIN HOMOLOG"/>
    <property type="match status" value="1"/>
</dbReference>
<dbReference type="SUPFAM" id="SSF50978">
    <property type="entry name" value="WD40 repeat-like"/>
    <property type="match status" value="2"/>
</dbReference>
<evidence type="ECO:0000256" key="4">
    <source>
        <dbReference type="SAM" id="MobiDB-lite"/>
    </source>
</evidence>
<feature type="compositionally biased region" description="Basic and acidic residues" evidence="4">
    <location>
        <begin position="846"/>
        <end position="855"/>
    </location>
</feature>
<feature type="region of interest" description="Disordered" evidence="4">
    <location>
        <begin position="776"/>
        <end position="855"/>
    </location>
</feature>
<dbReference type="EMBL" id="GG663743">
    <property type="protein sequence ID" value="EEH54862.1"/>
    <property type="molecule type" value="Genomic_DNA"/>
</dbReference>
<dbReference type="OrthoDB" id="6262491at2759"/>
<dbReference type="OMA" id="QSNVGHT"/>
<feature type="repeat" description="WD" evidence="3">
    <location>
        <begin position="392"/>
        <end position="426"/>
    </location>
</feature>
<evidence type="ECO:0000256" key="1">
    <source>
        <dbReference type="ARBA" id="ARBA00022574"/>
    </source>
</evidence>
<feature type="repeat" description="WD" evidence="3">
    <location>
        <begin position="594"/>
        <end position="635"/>
    </location>
</feature>
<reference evidence="5 6" key="1">
    <citation type="journal article" date="2009" name="Science">
        <title>Green evolution and dynamic adaptations revealed by genomes of the marine picoeukaryotes Micromonas.</title>
        <authorList>
            <person name="Worden A.Z."/>
            <person name="Lee J.H."/>
            <person name="Mock T."/>
            <person name="Rouze P."/>
            <person name="Simmons M.P."/>
            <person name="Aerts A.L."/>
            <person name="Allen A.E."/>
            <person name="Cuvelier M.L."/>
            <person name="Derelle E."/>
            <person name="Everett M.V."/>
            <person name="Foulon E."/>
            <person name="Grimwood J."/>
            <person name="Gundlach H."/>
            <person name="Henrissat B."/>
            <person name="Napoli C."/>
            <person name="McDonald S.M."/>
            <person name="Parker M.S."/>
            <person name="Rombauts S."/>
            <person name="Salamov A."/>
            <person name="Von Dassow P."/>
            <person name="Badger J.H."/>
            <person name="Coutinho P.M."/>
            <person name="Demir E."/>
            <person name="Dubchak I."/>
            <person name="Gentemann C."/>
            <person name="Eikrem W."/>
            <person name="Gready J.E."/>
            <person name="John U."/>
            <person name="Lanier W."/>
            <person name="Lindquist E.A."/>
            <person name="Lucas S."/>
            <person name="Mayer K.F."/>
            <person name="Moreau H."/>
            <person name="Not F."/>
            <person name="Otillar R."/>
            <person name="Panaud O."/>
            <person name="Pangilinan J."/>
            <person name="Paulsen I."/>
            <person name="Piegu B."/>
            <person name="Poliakov A."/>
            <person name="Robbens S."/>
            <person name="Schmutz J."/>
            <person name="Toulza E."/>
            <person name="Wyss T."/>
            <person name="Zelensky A."/>
            <person name="Zhou K."/>
            <person name="Armbrust E.V."/>
            <person name="Bhattacharya D."/>
            <person name="Goodenough U.W."/>
            <person name="Van de Peer Y."/>
            <person name="Grigoriev I.V."/>
        </authorList>
    </citation>
    <scope>NUCLEOTIDE SEQUENCE [LARGE SCALE GENOMIC DNA]</scope>
    <source>
        <strain evidence="5 6">CCMP1545</strain>
    </source>
</reference>
<name>C1MZG3_MICPC</name>
<dbReference type="PANTHER" id="PTHR44019">
    <property type="entry name" value="WD REPEAT-CONTAINING PROTEIN 55"/>
    <property type="match status" value="1"/>
</dbReference>
<feature type="repeat" description="WD" evidence="3">
    <location>
        <begin position="202"/>
        <end position="233"/>
    </location>
</feature>
<dbReference type="InterPro" id="IPR050505">
    <property type="entry name" value="WDR55/POC1"/>
</dbReference>
<dbReference type="InterPro" id="IPR036322">
    <property type="entry name" value="WD40_repeat_dom_sf"/>
</dbReference>
<organism evidence="6">
    <name type="scientific">Micromonas pusilla (strain CCMP1545)</name>
    <name type="common">Picoplanktonic green alga</name>
    <dbReference type="NCBI Taxonomy" id="564608"/>
    <lineage>
        <taxon>Eukaryota</taxon>
        <taxon>Viridiplantae</taxon>
        <taxon>Chlorophyta</taxon>
        <taxon>Mamiellophyceae</taxon>
        <taxon>Mamiellales</taxon>
        <taxon>Mamiellaceae</taxon>
        <taxon>Micromonas</taxon>
    </lineage>
</organism>
<dbReference type="Gene3D" id="2.130.10.10">
    <property type="entry name" value="YVTN repeat-like/Quinoprotein amine dehydrogenase"/>
    <property type="match status" value="4"/>
</dbReference>
<evidence type="ECO:0000313" key="5">
    <source>
        <dbReference type="EMBL" id="EEH54862.1"/>
    </source>
</evidence>
<accession>C1MZG3</accession>
<dbReference type="eggNOG" id="KOG0274">
    <property type="taxonomic scope" value="Eukaryota"/>
</dbReference>
<dbReference type="PROSITE" id="PS00678">
    <property type="entry name" value="WD_REPEATS_1"/>
    <property type="match status" value="1"/>
</dbReference>
<dbReference type="AlphaFoldDB" id="C1MZG3"/>
<dbReference type="GeneID" id="9686390"/>
<evidence type="ECO:0000256" key="2">
    <source>
        <dbReference type="ARBA" id="ARBA00022737"/>
    </source>
</evidence>
<dbReference type="SMART" id="SM00320">
    <property type="entry name" value="WD40"/>
    <property type="match status" value="12"/>
</dbReference>
<dbReference type="Pfam" id="PF00400">
    <property type="entry name" value="WD40"/>
    <property type="match status" value="6"/>
</dbReference>
<dbReference type="KEGG" id="mpp:MICPUCDRAFT_41303"/>